<proteinExistence type="predicted"/>
<accession>A0A9P9YH52</accession>
<gene>
    <name evidence="1" type="ORF">M5D96_010552</name>
</gene>
<dbReference type="Proteomes" id="UP001059596">
    <property type="component" value="Unassembled WGS sequence"/>
</dbReference>
<reference evidence="1" key="1">
    <citation type="journal article" date="2023" name="Genome Biol. Evol.">
        <title>Long-read-based Genome Assembly of Drosophila gunungcola Reveals Fewer Chemosensory Genes in Flower-breeding Species.</title>
        <authorList>
            <person name="Negi A."/>
            <person name="Liao B.Y."/>
            <person name="Yeh S.D."/>
        </authorList>
    </citation>
    <scope>NUCLEOTIDE SEQUENCE</scope>
    <source>
        <strain evidence="1">Sukarami</strain>
    </source>
</reference>
<protein>
    <submittedName>
        <fullName evidence="1">Uncharacterized protein</fullName>
    </submittedName>
</protein>
<organism evidence="1 2">
    <name type="scientific">Drosophila gunungcola</name>
    <name type="common">fruit fly</name>
    <dbReference type="NCBI Taxonomy" id="103775"/>
    <lineage>
        <taxon>Eukaryota</taxon>
        <taxon>Metazoa</taxon>
        <taxon>Ecdysozoa</taxon>
        <taxon>Arthropoda</taxon>
        <taxon>Hexapoda</taxon>
        <taxon>Insecta</taxon>
        <taxon>Pterygota</taxon>
        <taxon>Neoptera</taxon>
        <taxon>Endopterygota</taxon>
        <taxon>Diptera</taxon>
        <taxon>Brachycera</taxon>
        <taxon>Muscomorpha</taxon>
        <taxon>Ephydroidea</taxon>
        <taxon>Drosophilidae</taxon>
        <taxon>Drosophila</taxon>
        <taxon>Sophophora</taxon>
    </lineage>
</organism>
<dbReference type="EMBL" id="JAMKOV010000015">
    <property type="protein sequence ID" value="KAI8036751.1"/>
    <property type="molecule type" value="Genomic_DNA"/>
</dbReference>
<evidence type="ECO:0000313" key="2">
    <source>
        <dbReference type="Proteomes" id="UP001059596"/>
    </source>
</evidence>
<comment type="caution">
    <text evidence="1">The sequence shown here is derived from an EMBL/GenBank/DDBJ whole genome shotgun (WGS) entry which is preliminary data.</text>
</comment>
<name>A0A9P9YH52_9MUSC</name>
<keyword evidence="2" id="KW-1185">Reference proteome</keyword>
<evidence type="ECO:0000313" key="1">
    <source>
        <dbReference type="EMBL" id="KAI8036751.1"/>
    </source>
</evidence>
<sequence>MAGQHQESLCVWIQGGYDVVKMQFSLDGSFIVETVHLHVPVQIPQAPAYVLPYKAVVSRAHNSGYQDIVDGLP</sequence>
<dbReference type="AlphaFoldDB" id="A0A9P9YH52"/>